<evidence type="ECO:0000313" key="2">
    <source>
        <dbReference type="EMBL" id="KAK5171298.1"/>
    </source>
</evidence>
<reference evidence="2 3" key="1">
    <citation type="submission" date="2023-08" db="EMBL/GenBank/DDBJ databases">
        <title>Black Yeasts Isolated from many extreme environments.</title>
        <authorList>
            <person name="Coleine C."/>
            <person name="Stajich J.E."/>
            <person name="Selbmann L."/>
        </authorList>
    </citation>
    <scope>NUCLEOTIDE SEQUENCE [LARGE SCALE GENOMIC DNA]</scope>
    <source>
        <strain evidence="2 3">CCFEE 5935</strain>
    </source>
</reference>
<dbReference type="GeneID" id="89925788"/>
<feature type="compositionally biased region" description="Basic and acidic residues" evidence="1">
    <location>
        <begin position="99"/>
        <end position="112"/>
    </location>
</feature>
<proteinExistence type="predicted"/>
<sequence>MSALSCPFTNRAIHLRITPRPSNLGESREILRLLSGFGEIEYYKNLKYDLLTMPNAALVIFRDEKAAIEALKKSPIRFRMGKAPLQGLSDRVSQAEKQVQAEENEKREERPLRRGPTGTPFGLGAPAGARGISTSAINSADSTSPAYQPFFAAEETTPESIAVESKPQPRRRSNSQPPPRPIVQDDAGGRIFQIQTNPSFRKFRDHVNMAHYGGSFAIDSQQFGQEDMKHKVPLLGLSCMDWRAAGIEGRPWHIIRRERDSENAGPTRRKTLGELWEEGREVDKGQESSWKEDASEEEGGGQDRGAWEPAAWGVDGWDPAGYQSSKRLGGRG</sequence>
<comment type="caution">
    <text evidence="2">The sequence shown here is derived from an EMBL/GenBank/DDBJ whole genome shotgun (WGS) entry which is preliminary data.</text>
</comment>
<dbReference type="EMBL" id="JAVRRT010000006">
    <property type="protein sequence ID" value="KAK5171298.1"/>
    <property type="molecule type" value="Genomic_DNA"/>
</dbReference>
<dbReference type="AlphaFoldDB" id="A0AAV9PGZ8"/>
<feature type="compositionally biased region" description="Basic and acidic residues" evidence="1">
    <location>
        <begin position="277"/>
        <end position="293"/>
    </location>
</feature>
<feature type="region of interest" description="Disordered" evidence="1">
    <location>
        <begin position="87"/>
        <end position="188"/>
    </location>
</feature>
<feature type="region of interest" description="Disordered" evidence="1">
    <location>
        <begin position="261"/>
        <end position="332"/>
    </location>
</feature>
<dbReference type="Proteomes" id="UP001337655">
    <property type="component" value="Unassembled WGS sequence"/>
</dbReference>
<name>A0AAV9PGZ8_9PEZI</name>
<dbReference type="RefSeq" id="XP_064660326.1">
    <property type="nucleotide sequence ID" value="XM_064801696.1"/>
</dbReference>
<gene>
    <name evidence="2" type="ORF">LTR77_004442</name>
</gene>
<feature type="compositionally biased region" description="Polar residues" evidence="1">
    <location>
        <begin position="132"/>
        <end position="146"/>
    </location>
</feature>
<organism evidence="2 3">
    <name type="scientific">Saxophila tyrrhenica</name>
    <dbReference type="NCBI Taxonomy" id="1690608"/>
    <lineage>
        <taxon>Eukaryota</taxon>
        <taxon>Fungi</taxon>
        <taxon>Dikarya</taxon>
        <taxon>Ascomycota</taxon>
        <taxon>Pezizomycotina</taxon>
        <taxon>Dothideomycetes</taxon>
        <taxon>Dothideomycetidae</taxon>
        <taxon>Mycosphaerellales</taxon>
        <taxon>Extremaceae</taxon>
        <taxon>Saxophila</taxon>
    </lineage>
</organism>
<protein>
    <submittedName>
        <fullName evidence="2">Uncharacterized protein</fullName>
    </submittedName>
</protein>
<keyword evidence="3" id="KW-1185">Reference proteome</keyword>
<accession>A0AAV9PGZ8</accession>
<evidence type="ECO:0000313" key="3">
    <source>
        <dbReference type="Proteomes" id="UP001337655"/>
    </source>
</evidence>
<evidence type="ECO:0000256" key="1">
    <source>
        <dbReference type="SAM" id="MobiDB-lite"/>
    </source>
</evidence>
<dbReference type="CDD" id="cd00590">
    <property type="entry name" value="RRM_SF"/>
    <property type="match status" value="1"/>
</dbReference>